<reference evidence="10" key="1">
    <citation type="submission" date="2020-09" db="EMBL/GenBank/DDBJ databases">
        <title>Sphingomonas sp., a new species isolated from pork steak.</title>
        <authorList>
            <person name="Heidler von Heilborn D."/>
        </authorList>
    </citation>
    <scope>NUCLEOTIDE SEQUENCE [LARGE SCALE GENOMIC DNA]</scope>
</reference>
<dbReference type="InterPro" id="IPR008972">
    <property type="entry name" value="Cupredoxin"/>
</dbReference>
<keyword evidence="2" id="KW-0560">Oxidoreductase</keyword>
<dbReference type="AlphaFoldDB" id="A0A974NUQ0"/>
<keyword evidence="10" id="KW-1185">Reference proteome</keyword>
<feature type="domain" description="Plastocyanin-like" evidence="7">
    <location>
        <begin position="525"/>
        <end position="643"/>
    </location>
</feature>
<name>A0A974NUQ0_9SPHN</name>
<dbReference type="InterPro" id="IPR034279">
    <property type="entry name" value="CuRO_3_CopA"/>
</dbReference>
<proteinExistence type="predicted"/>
<evidence type="ECO:0000313" key="10">
    <source>
        <dbReference type="Proteomes" id="UP000595894"/>
    </source>
</evidence>
<dbReference type="Proteomes" id="UP000595894">
    <property type="component" value="Chromosome"/>
</dbReference>
<feature type="domain" description="Plastocyanin-like" evidence="8">
    <location>
        <begin position="58"/>
        <end position="166"/>
    </location>
</feature>
<dbReference type="Pfam" id="PF07731">
    <property type="entry name" value="Cu-oxidase_2"/>
    <property type="match status" value="1"/>
</dbReference>
<dbReference type="Gene3D" id="2.60.40.420">
    <property type="entry name" value="Cupredoxins - blue copper proteins"/>
    <property type="match status" value="3"/>
</dbReference>
<evidence type="ECO:0000256" key="1">
    <source>
        <dbReference type="ARBA" id="ARBA00022723"/>
    </source>
</evidence>
<dbReference type="GO" id="GO:0009279">
    <property type="term" value="C:cell outer membrane"/>
    <property type="evidence" value="ECO:0007669"/>
    <property type="project" value="InterPro"/>
</dbReference>
<dbReference type="InterPro" id="IPR002355">
    <property type="entry name" value="Cu_oxidase_Cu_BS"/>
</dbReference>
<dbReference type="InterPro" id="IPR007939">
    <property type="entry name" value="Cu-R_B_prcur"/>
</dbReference>
<dbReference type="GO" id="GO:0006878">
    <property type="term" value="P:intracellular copper ion homeostasis"/>
    <property type="evidence" value="ECO:0007669"/>
    <property type="project" value="InterPro"/>
</dbReference>
<organism evidence="9 10">
    <name type="scientific">Sphingomonas aliaeris</name>
    <dbReference type="NCBI Taxonomy" id="2759526"/>
    <lineage>
        <taxon>Bacteria</taxon>
        <taxon>Pseudomonadati</taxon>
        <taxon>Pseudomonadota</taxon>
        <taxon>Alphaproteobacteria</taxon>
        <taxon>Sphingomonadales</taxon>
        <taxon>Sphingomonadaceae</taxon>
        <taxon>Sphingomonas</taxon>
    </lineage>
</organism>
<dbReference type="GO" id="GO:0016491">
    <property type="term" value="F:oxidoreductase activity"/>
    <property type="evidence" value="ECO:0007669"/>
    <property type="project" value="UniProtKB-KW"/>
</dbReference>
<gene>
    <name evidence="9" type="ORF">H5J25_00100</name>
</gene>
<dbReference type="InterPro" id="IPR034282">
    <property type="entry name" value="CuRO_2_CopA"/>
</dbReference>
<evidence type="ECO:0000259" key="8">
    <source>
        <dbReference type="Pfam" id="PF07732"/>
    </source>
</evidence>
<feature type="compositionally biased region" description="Basic and acidic residues" evidence="4">
    <location>
        <begin position="646"/>
        <end position="668"/>
    </location>
</feature>
<dbReference type="PROSITE" id="PS00178">
    <property type="entry name" value="AA_TRNA_LIGASE_I"/>
    <property type="match status" value="1"/>
</dbReference>
<dbReference type="PROSITE" id="PS00080">
    <property type="entry name" value="MULTICOPPER_OXIDASE2"/>
    <property type="match status" value="1"/>
</dbReference>
<evidence type="ECO:0000259" key="6">
    <source>
        <dbReference type="Pfam" id="PF00394"/>
    </source>
</evidence>
<dbReference type="Pfam" id="PF00394">
    <property type="entry name" value="Cu-oxidase"/>
    <property type="match status" value="1"/>
</dbReference>
<dbReference type="GO" id="GO:0004812">
    <property type="term" value="F:aminoacyl-tRNA ligase activity"/>
    <property type="evidence" value="ECO:0007669"/>
    <property type="project" value="InterPro"/>
</dbReference>
<feature type="domain" description="Plastocyanin-like" evidence="6">
    <location>
        <begin position="239"/>
        <end position="333"/>
    </location>
</feature>
<dbReference type="GO" id="GO:0042597">
    <property type="term" value="C:periplasmic space"/>
    <property type="evidence" value="ECO:0007669"/>
    <property type="project" value="InterPro"/>
</dbReference>
<dbReference type="InterPro" id="IPR001412">
    <property type="entry name" value="aa-tRNA-synth_I_CS"/>
</dbReference>
<evidence type="ECO:0000256" key="2">
    <source>
        <dbReference type="ARBA" id="ARBA00023002"/>
    </source>
</evidence>
<dbReference type="PANTHER" id="PTHR11709:SF394">
    <property type="entry name" value="FI03373P-RELATED"/>
    <property type="match status" value="1"/>
</dbReference>
<dbReference type="GO" id="GO:0005507">
    <property type="term" value="F:copper ion binding"/>
    <property type="evidence" value="ECO:0007669"/>
    <property type="project" value="InterPro"/>
</dbReference>
<evidence type="ECO:0000256" key="4">
    <source>
        <dbReference type="SAM" id="MobiDB-lite"/>
    </source>
</evidence>
<dbReference type="CDD" id="cd13874">
    <property type="entry name" value="CuRO_2_CopA"/>
    <property type="match status" value="1"/>
</dbReference>
<dbReference type="Pfam" id="PF07732">
    <property type="entry name" value="Cu-oxidase_3"/>
    <property type="match status" value="1"/>
</dbReference>
<feature type="signal peptide" evidence="5">
    <location>
        <begin position="1"/>
        <end position="31"/>
    </location>
</feature>
<feature type="region of interest" description="Disordered" evidence="4">
    <location>
        <begin position="646"/>
        <end position="799"/>
    </location>
</feature>
<dbReference type="GO" id="GO:0005524">
    <property type="term" value="F:ATP binding"/>
    <property type="evidence" value="ECO:0007669"/>
    <property type="project" value="InterPro"/>
</dbReference>
<sequence length="1032" mass="111008">MTRTIDRRQLLRGATLAGGGLALSAYMPAWAQTTSGGIVKPMPTVSGDDITLRVAHQMMMIDGRESHAIGINGTAPAPLIRLREGQNARLTLTNALPDEQTSIHWHGLILPFQMDGVPGISFPGVDPGKSFTYEFPVKQAGTYWYHSHSGLQEQMGHYGPLVIDPAGEDPIASDREHVIMLSDHSQLHPHVIFRKLKMQGGYFNYQKQTLGGLLRGDGQSPKERAEWGKMRMDPTDVADVTGSTYTYLVNGHGPKDNWTGLFRPGERVRLRVINASAMTTFNVRIPGLKMTVVACDGLNVRPVTFDEFQIGVAETYDVIVTPTDDRAYTLVGESVDRSGMARATLAPREGMAAAVPPLRKRPLASMKDMGMGGMDMSGGSMAGMDHAAMGHAMPATGAATGAMAGMNHGGAPQAGAAVDHAAMGHTMPAEGAAASGMAGMDHGAMQGGAGGQMAGMDHGAGGMNHSMRDFSNAPGVKKTPTVQTISPMPMDRMGEPGQGLENVGHKVLVYRELMAVDRNPDVRAPDRAMQIHLTGNMERYMWAFDGEKLSEVKDPIPFLEGERVRVTLVNDTMMGHPIHLHGHFFELVTGHGEFAPRKHTVMVQPGGTATFDLTADAVGDWAFHCHMLYHMHAGMMQVVTVRPRGETRHEGAFRTRRRGPDRACDPRHRAGSLDAQHAGDDHAGEAGSEAPGEANRQAAPPARTKAKPAPKKPSPAPAAAADPHAGHTMPGMTMPDAPTQADPHAGHVMPDSAAVATPANPQAGHDMSGMAGGMSHDMGTGGTALPPGNAPAPAAPKPNYADRVYSPQEMADARAILRGEHGGSTFWQVNFNLAEVQIRDGRDSFRWDGEAWFGGDINRLTVKTEGEGEFGRSVDDAEVQALYSRAIGPYFNLQAGIRYDFKPNPSRTYATLGFEGLAPYWFDVEGALFLSDKGDVLGRLEGYYDQRITQRLVLQPRAELNFAAQDVPENGIGSGLSDVELGLRLRYEIKREFAPYIGVSYDRRLGDSARFARAEGEGVGGPSFVVGVRTWF</sequence>
<dbReference type="SUPFAM" id="SSF49503">
    <property type="entry name" value="Cupredoxins"/>
    <property type="match status" value="3"/>
</dbReference>
<evidence type="ECO:0000256" key="5">
    <source>
        <dbReference type="SAM" id="SignalP"/>
    </source>
</evidence>
<keyword evidence="1" id="KW-0479">Metal-binding</keyword>
<dbReference type="InterPro" id="IPR045087">
    <property type="entry name" value="Cu-oxidase_fam"/>
</dbReference>
<dbReference type="NCBIfam" id="TIGR01480">
    <property type="entry name" value="copper_res_A"/>
    <property type="match status" value="1"/>
</dbReference>
<evidence type="ECO:0000256" key="3">
    <source>
        <dbReference type="ARBA" id="ARBA00023008"/>
    </source>
</evidence>
<dbReference type="Pfam" id="PF05275">
    <property type="entry name" value="CopB"/>
    <property type="match status" value="1"/>
</dbReference>
<evidence type="ECO:0000259" key="7">
    <source>
        <dbReference type="Pfam" id="PF07731"/>
    </source>
</evidence>
<dbReference type="InterPro" id="IPR033138">
    <property type="entry name" value="Cu_oxidase_CS"/>
</dbReference>
<dbReference type="InterPro" id="IPR006311">
    <property type="entry name" value="TAT_signal"/>
</dbReference>
<keyword evidence="5" id="KW-0732">Signal</keyword>
<keyword evidence="3" id="KW-0186">Copper</keyword>
<dbReference type="PROSITE" id="PS51318">
    <property type="entry name" value="TAT"/>
    <property type="match status" value="1"/>
</dbReference>
<dbReference type="EMBL" id="CP061035">
    <property type="protein sequence ID" value="QQV77294.1"/>
    <property type="molecule type" value="Genomic_DNA"/>
</dbReference>
<dbReference type="InterPro" id="IPR011706">
    <property type="entry name" value="Cu-oxidase_C"/>
</dbReference>
<protein>
    <submittedName>
        <fullName evidence="9">Copper resistance system multicopper oxidase</fullName>
    </submittedName>
</protein>
<dbReference type="PROSITE" id="PS00079">
    <property type="entry name" value="MULTICOPPER_OXIDASE1"/>
    <property type="match status" value="1"/>
</dbReference>
<dbReference type="InterPro" id="IPR006376">
    <property type="entry name" value="Cu-R_CopA"/>
</dbReference>
<dbReference type="InterPro" id="IPR011707">
    <property type="entry name" value="Cu-oxidase-like_N"/>
</dbReference>
<dbReference type="CDD" id="cd13896">
    <property type="entry name" value="CuRO_3_CopA"/>
    <property type="match status" value="1"/>
</dbReference>
<evidence type="ECO:0000313" key="9">
    <source>
        <dbReference type="EMBL" id="QQV77294.1"/>
    </source>
</evidence>
<accession>A0A974NUQ0</accession>
<dbReference type="KEGG" id="sari:H5J25_00100"/>
<feature type="compositionally biased region" description="Low complexity" evidence="4">
    <location>
        <begin position="685"/>
        <end position="703"/>
    </location>
</feature>
<feature type="chain" id="PRO_5036972068" evidence="5">
    <location>
        <begin position="32"/>
        <end position="1032"/>
    </location>
</feature>
<dbReference type="InterPro" id="IPR001117">
    <property type="entry name" value="Cu-oxidase_2nd"/>
</dbReference>
<dbReference type="GO" id="GO:0006418">
    <property type="term" value="P:tRNA aminoacylation for protein translation"/>
    <property type="evidence" value="ECO:0007669"/>
    <property type="project" value="InterPro"/>
</dbReference>
<dbReference type="PANTHER" id="PTHR11709">
    <property type="entry name" value="MULTI-COPPER OXIDASE"/>
    <property type="match status" value="1"/>
</dbReference>